<feature type="chain" id="PRO_5030160440" evidence="3">
    <location>
        <begin position="20"/>
        <end position="294"/>
    </location>
</feature>
<name>A0A6U4WCB3_HEMAN</name>
<gene>
    <name evidence="4" type="ORF">HAND00432_LOCUS14484</name>
</gene>
<keyword evidence="1" id="KW-0175">Coiled coil</keyword>
<feature type="signal peptide" evidence="3">
    <location>
        <begin position="1"/>
        <end position="19"/>
    </location>
</feature>
<evidence type="ECO:0000313" key="4">
    <source>
        <dbReference type="EMBL" id="CAD8960344.1"/>
    </source>
</evidence>
<organism evidence="4">
    <name type="scientific">Hemiselmis andersenii</name>
    <name type="common">Cryptophyte alga</name>
    <dbReference type="NCBI Taxonomy" id="464988"/>
    <lineage>
        <taxon>Eukaryota</taxon>
        <taxon>Cryptophyceae</taxon>
        <taxon>Cryptomonadales</taxon>
        <taxon>Hemiselmidaceae</taxon>
        <taxon>Hemiselmis</taxon>
    </lineage>
</organism>
<feature type="compositionally biased region" description="Low complexity" evidence="2">
    <location>
        <begin position="198"/>
        <end position="209"/>
    </location>
</feature>
<dbReference type="AlphaFoldDB" id="A0A6U4WCB3"/>
<proteinExistence type="predicted"/>
<dbReference type="EMBL" id="HBFX01023825">
    <property type="protein sequence ID" value="CAD8960344.1"/>
    <property type="molecule type" value="Transcribed_RNA"/>
</dbReference>
<evidence type="ECO:0000256" key="2">
    <source>
        <dbReference type="SAM" id="MobiDB-lite"/>
    </source>
</evidence>
<protein>
    <submittedName>
        <fullName evidence="4">Uncharacterized protein</fullName>
    </submittedName>
</protein>
<keyword evidence="3" id="KW-0732">Signal</keyword>
<feature type="coiled-coil region" evidence="1">
    <location>
        <begin position="86"/>
        <end position="147"/>
    </location>
</feature>
<accession>A0A6U4WCB3</accession>
<feature type="region of interest" description="Disordered" evidence="2">
    <location>
        <begin position="189"/>
        <end position="266"/>
    </location>
</feature>
<evidence type="ECO:0000256" key="1">
    <source>
        <dbReference type="SAM" id="Coils"/>
    </source>
</evidence>
<reference evidence="4" key="1">
    <citation type="submission" date="2021-01" db="EMBL/GenBank/DDBJ databases">
        <authorList>
            <person name="Corre E."/>
            <person name="Pelletier E."/>
            <person name="Niang G."/>
            <person name="Scheremetjew M."/>
            <person name="Finn R."/>
            <person name="Kale V."/>
            <person name="Holt S."/>
            <person name="Cochrane G."/>
            <person name="Meng A."/>
            <person name="Brown T."/>
            <person name="Cohen L."/>
        </authorList>
    </citation>
    <scope>NUCLEOTIDE SEQUENCE</scope>
    <source>
        <strain evidence="4">CCMP644</strain>
    </source>
</reference>
<evidence type="ECO:0000256" key="3">
    <source>
        <dbReference type="SAM" id="SignalP"/>
    </source>
</evidence>
<sequence length="294" mass="32289">MEGMKRALLASLALMAVAGIYLQHQSRPLELEDARDERATDNSFYTALMVHDKVLPGKVLDLKKAHMPWFKKHHEGEKEARKVRGGSSMQVQFQQAQQELNQAKNKMHSLQEDDRVRAEEHKTALERRSAAREAQEYEAHLKRLTDSVFPEKKTYDFASKLDATFSIRHALTDDDKPKHVAFIPKKHVDARKPAPKGAQPAPVTAAAAKHAVHKHILAEPKHSSAPPPGVQVQGEAASGVQGGAAAKDAHTPFSSILGGKRPPSVADEFKTYRQALSRTDSAIFGDGNKPAGGK</sequence>